<evidence type="ECO:0000313" key="2">
    <source>
        <dbReference type="EMBL" id="KND58427.1"/>
    </source>
</evidence>
<dbReference type="EMBL" id="LFJJ01000183">
    <property type="protein sequence ID" value="KND58427.1"/>
    <property type="molecule type" value="Genomic_DNA"/>
</dbReference>
<reference evidence="3" key="1">
    <citation type="submission" date="2015-06" db="EMBL/GenBank/DDBJ databases">
        <title>Comparative genomics of Burkholderia leaf nodule symbionts.</title>
        <authorList>
            <person name="Carlier A."/>
            <person name="Eberl L."/>
            <person name="Pinto-Carbo M."/>
        </authorList>
    </citation>
    <scope>NUCLEOTIDE SEQUENCE [LARGE SCALE GENOMIC DNA]</scope>
    <source>
        <strain evidence="3">UZHbot4</strain>
    </source>
</reference>
<dbReference type="PANTHER" id="PTHR30373:SF2">
    <property type="entry name" value="UPF0603 PROTEIN YGCG"/>
    <property type="match status" value="1"/>
</dbReference>
<sequence length="224" mass="23630">MLFMFVSSIVWAPGRAQASESEPVESACSQAVAASPTSSAFAGPAAVPVLRTRVTDLPGALSKACKDELAARLHEIELKSGIQLAVLLVESTGSVSIEEYAVQVFAKSKLGQAGVDNGLLLVVALKDRRVRLEVGYGLEGTVTDVIAAHIIAYDIKPAFAANRFEAGLRDAVNDIAVTIGVNALRDAATGTASVGKPPMFPSLQVRISRTGKTNRNHRTLRFTT</sequence>
<name>A0A0L0M6Y4_9BURK</name>
<proteinExistence type="predicted"/>
<dbReference type="PATRIC" id="fig|242163.4.peg.2303"/>
<feature type="domain" description="TPM" evidence="1">
    <location>
        <begin position="54"/>
        <end position="176"/>
    </location>
</feature>
<evidence type="ECO:0000259" key="1">
    <source>
        <dbReference type="Pfam" id="PF04536"/>
    </source>
</evidence>
<dbReference type="InterPro" id="IPR007621">
    <property type="entry name" value="TPM_dom"/>
</dbReference>
<dbReference type="Proteomes" id="UP000036959">
    <property type="component" value="Unassembled WGS sequence"/>
</dbReference>
<organism evidence="2 3">
    <name type="scientific">Candidatus Burkholderia verschuerenii</name>
    <dbReference type="NCBI Taxonomy" id="242163"/>
    <lineage>
        <taxon>Bacteria</taxon>
        <taxon>Pseudomonadati</taxon>
        <taxon>Pseudomonadota</taxon>
        <taxon>Betaproteobacteria</taxon>
        <taxon>Burkholderiales</taxon>
        <taxon>Burkholderiaceae</taxon>
        <taxon>Burkholderia</taxon>
    </lineage>
</organism>
<accession>A0A0L0M6Y4</accession>
<dbReference type="AlphaFoldDB" id="A0A0L0M6Y4"/>
<comment type="caution">
    <text evidence="2">The sequence shown here is derived from an EMBL/GenBank/DDBJ whole genome shotgun (WGS) entry which is preliminary data.</text>
</comment>
<keyword evidence="3" id="KW-1185">Reference proteome</keyword>
<dbReference type="Gene3D" id="3.10.310.50">
    <property type="match status" value="1"/>
</dbReference>
<protein>
    <submittedName>
        <fullName evidence="2">Beta-propeller domain of methanol dehydrogenase type</fullName>
    </submittedName>
</protein>
<dbReference type="RefSeq" id="WP_198155346.1">
    <property type="nucleotide sequence ID" value="NZ_LFJJ01000183.1"/>
</dbReference>
<dbReference type="PANTHER" id="PTHR30373">
    <property type="entry name" value="UPF0603 PROTEIN YGCG"/>
    <property type="match status" value="1"/>
</dbReference>
<dbReference type="Pfam" id="PF04536">
    <property type="entry name" value="TPM_phosphatase"/>
    <property type="match status" value="1"/>
</dbReference>
<evidence type="ECO:0000313" key="3">
    <source>
        <dbReference type="Proteomes" id="UP000036959"/>
    </source>
</evidence>
<gene>
    <name evidence="2" type="ORF">BVER_02412c</name>
</gene>